<dbReference type="InterPro" id="IPR000408">
    <property type="entry name" value="Reg_chr_condens"/>
</dbReference>
<dbReference type="PANTHER" id="PTHR22872:SF2">
    <property type="entry name" value="INHIBITOR OF BRUTON TYROSINE KINASE"/>
    <property type="match status" value="1"/>
</dbReference>
<feature type="non-terminal residue" evidence="4">
    <location>
        <position position="1"/>
    </location>
</feature>
<dbReference type="AlphaFoldDB" id="A0A0V0G527"/>
<name>A0A0V0G527_TRIDM</name>
<dbReference type="InterPro" id="IPR009091">
    <property type="entry name" value="RCC1/BLIP-II"/>
</dbReference>
<dbReference type="SUPFAM" id="SSF54695">
    <property type="entry name" value="POZ domain"/>
    <property type="match status" value="1"/>
</dbReference>
<dbReference type="InterPro" id="IPR000210">
    <property type="entry name" value="BTB/POZ_dom"/>
</dbReference>
<organism evidence="4">
    <name type="scientific">Triatoma dimidiata</name>
    <name type="common">Kissing bug</name>
    <name type="synonym">Meccus dimidiatus</name>
    <dbReference type="NCBI Taxonomy" id="72491"/>
    <lineage>
        <taxon>Eukaryota</taxon>
        <taxon>Metazoa</taxon>
        <taxon>Ecdysozoa</taxon>
        <taxon>Arthropoda</taxon>
        <taxon>Hexapoda</taxon>
        <taxon>Insecta</taxon>
        <taxon>Pterygota</taxon>
        <taxon>Neoptera</taxon>
        <taxon>Paraneoptera</taxon>
        <taxon>Hemiptera</taxon>
        <taxon>Heteroptera</taxon>
        <taxon>Panheteroptera</taxon>
        <taxon>Cimicomorpha</taxon>
        <taxon>Reduviidae</taxon>
        <taxon>Triatominae</taxon>
        <taxon>Triatoma</taxon>
    </lineage>
</organism>
<feature type="repeat" description="RCC1" evidence="2">
    <location>
        <begin position="180"/>
        <end position="219"/>
    </location>
</feature>
<dbReference type="Gene3D" id="2.130.10.30">
    <property type="entry name" value="Regulator of chromosome condensation 1/beta-lactamase-inhibitor protein II"/>
    <property type="match status" value="1"/>
</dbReference>
<feature type="repeat" description="RCC1" evidence="2">
    <location>
        <begin position="82"/>
        <end position="136"/>
    </location>
</feature>
<dbReference type="Pfam" id="PF00651">
    <property type="entry name" value="BTB"/>
    <property type="match status" value="1"/>
</dbReference>
<dbReference type="Gene3D" id="3.30.710.10">
    <property type="entry name" value="Potassium Channel Kv1.1, Chain A"/>
    <property type="match status" value="1"/>
</dbReference>
<evidence type="ECO:0000313" key="4">
    <source>
        <dbReference type="EMBL" id="JAP03156.1"/>
    </source>
</evidence>
<dbReference type="InterPro" id="IPR051625">
    <property type="entry name" value="Signaling_Regulatory_Domain"/>
</dbReference>
<dbReference type="SUPFAM" id="SSF50985">
    <property type="entry name" value="RCC1/BLIP-II"/>
    <property type="match status" value="1"/>
</dbReference>
<dbReference type="InterPro" id="IPR011333">
    <property type="entry name" value="SKP1/BTB/POZ_sf"/>
</dbReference>
<feature type="domain" description="BTB" evidence="3">
    <location>
        <begin position="322"/>
        <end position="385"/>
    </location>
</feature>
<dbReference type="SMART" id="SM00225">
    <property type="entry name" value="BTB"/>
    <property type="match status" value="1"/>
</dbReference>
<dbReference type="PROSITE" id="PS50012">
    <property type="entry name" value="RCC1_3"/>
    <property type="match status" value="2"/>
</dbReference>
<protein>
    <submittedName>
        <fullName evidence="4">Putative e3 ubiquitin-protein ligase herc4-like isoform 1</fullName>
    </submittedName>
</protein>
<evidence type="ECO:0000256" key="2">
    <source>
        <dbReference type="PROSITE-ProRule" id="PRU00235"/>
    </source>
</evidence>
<keyword evidence="1" id="KW-0677">Repeat</keyword>
<evidence type="ECO:0000259" key="3">
    <source>
        <dbReference type="PROSITE" id="PS50097"/>
    </source>
</evidence>
<sequence length="477" mass="53397">INLDKWRVLSVLDEYWGDAELIYAISGDAALLLRNKKLYFVGKWISHATCPTVPIKIKNLDFENICFIASGIEHAVILSNKGFVSTFGVNNKFGQLGVLDGSCLINGELLVHNPTLPAIIVDICCGDYFTLALDNNGKVWFWGSVYIGDTVYSKPNCLSITNIVKISASARRAAALDQSGKVYLWGSYSYHQSKISAPDSLVVQQIACGNEYLYILTIENTLFKYNGKLNSIELDCQFNYLTSNSNNKIAARSNDGLFFLWDDPYRPEGLYRTKTKNILECFANSKMPGVCLPRKEESASVFEEDNALTENIAQLYNSQNFSDVEIIVSDGTIHAHKCILSVRSELFSRLLTSIKSNVINFSNASSNVMKSYVTYIYTGSLPEINNFDHLLELYDMAKDDSNKLSDYCITQGRSLTNEENALAYYLASAKFNNTVLIEYCAKFVVKNLEQIAITEQFKSLSPKEVHGLMGYGFKSDQ</sequence>
<dbReference type="Pfam" id="PF13540">
    <property type="entry name" value="RCC1_2"/>
    <property type="match status" value="1"/>
</dbReference>
<dbReference type="PANTHER" id="PTHR22872">
    <property type="entry name" value="BTK-BINDING PROTEIN-RELATED"/>
    <property type="match status" value="1"/>
</dbReference>
<accession>A0A0V0G527</accession>
<evidence type="ECO:0000256" key="1">
    <source>
        <dbReference type="ARBA" id="ARBA00022737"/>
    </source>
</evidence>
<dbReference type="CDD" id="cd18186">
    <property type="entry name" value="BTB_POZ_ZBTB_KLHL-like"/>
    <property type="match status" value="1"/>
</dbReference>
<proteinExistence type="predicted"/>
<reference evidence="4" key="1">
    <citation type="journal article" date="2018" name="J. Proteomics">
        <title>Exploring the molecular complexity of Triatoma dimidiata sialome.</title>
        <authorList>
            <person name="Santiago P.B."/>
            <person name="de Araujo C.N."/>
            <person name="Charneau S."/>
            <person name="Bastos I.M.D."/>
            <person name="Assumpcao T.C.F."/>
            <person name="Queiroz R.M.L."/>
            <person name="Praca Y.R."/>
            <person name="Cordeiro T.M."/>
            <person name="Garcia C.H.S."/>
            <person name="da Silva I.G."/>
            <person name="Raiol T."/>
            <person name="Motta F.N."/>
            <person name="de Araujo Oliveira J.V."/>
            <person name="de Sousa M.V."/>
            <person name="Ribeiro J.M.C."/>
            <person name="de Santana J.M."/>
        </authorList>
    </citation>
    <scope>NUCLEOTIDE SEQUENCE</scope>
    <source>
        <strain evidence="4">Santander</strain>
        <tissue evidence="4">Salivary glands</tissue>
    </source>
</reference>
<dbReference type="EMBL" id="GECL01002968">
    <property type="protein sequence ID" value="JAP03156.1"/>
    <property type="molecule type" value="Transcribed_RNA"/>
</dbReference>
<dbReference type="CDD" id="cd14733">
    <property type="entry name" value="BACK"/>
    <property type="match status" value="1"/>
</dbReference>
<dbReference type="PROSITE" id="PS50097">
    <property type="entry name" value="BTB"/>
    <property type="match status" value="1"/>
</dbReference>